<dbReference type="InterPro" id="IPR019821">
    <property type="entry name" value="Kinesin_motor_CS"/>
</dbReference>
<keyword evidence="6 13" id="KW-0547">Nucleotide-binding</keyword>
<dbReference type="PROSITE" id="PS50067">
    <property type="entry name" value="KINESIN_MOTOR_2"/>
    <property type="match status" value="1"/>
</dbReference>
<dbReference type="InterPro" id="IPR001752">
    <property type="entry name" value="Kinesin_motor_dom"/>
</dbReference>
<dbReference type="FunFam" id="3.40.850.10:FF:000006">
    <property type="entry name" value="Kinesin-like protein"/>
    <property type="match status" value="1"/>
</dbReference>
<comment type="similarity">
    <text evidence="13 14">Belongs to the TRAFAC class myosin-kinesin ATPase superfamily. Kinesin family.</text>
</comment>
<sequence length="671" mass="76856">WCLVSIQWHIIGIRVGLLTGRIHQAMVTSLNEDNDSVTVEWIENGDTKGKEIDLECIFSLNPDIAPEEEISLSPVTPPPPTPSSVKVSKIPKNRRTIAPGRSEIPSRDNRGIFLLCAVIIPQKRKSNCVKEVEKLQEKRERRRLQQQELREKRAQETDTTVPNYEILQMIRDFRASLDYRPLTTTDLIEEHRICVCVRKRPLNKKELTVKDLDVITIPSKDVVMVHEPKQKVDLTRYLENQTFRFDYAFDDSTTNEMVYRFTARPLVETIFDRGMATCFAYGQTGSGKTHTMGGDFSGKNQDCSKGIYALAARDVFLMLKKPNYKKLDLQVYATFFEIYSGKVFDLLNRKAKLRVLEDGKQQVQVVGLQEREVKCTEDVLKLIETGNSCRTSGQTSANAHSSRSHAVFQIILRRKGKMHGKFSLIDLAGNERGADTSSADRQTRLEGAEINKSLLALKECIRALGRNKPHTPFRASKLTQVLRDSFIGENSRTCMLSTIALKTSSQMLSICEFRVKELTVDPNAVMEGVRPNVDAINQLDIMDEEWELGNSPQRDDLKLLCEQNEEEVSPQLFTFHEAVSHLVEMEEQVLEDHRAVFQESIRWLEDEKVLLEMTEEVDYDVDSYSCQLEQILDQKIEILIELRDKVRSFRSTLQEEEQASKQINPKRPRAL</sequence>
<dbReference type="Ensembl" id="ENSCCRT00000071452.2">
    <property type="protein sequence ID" value="ENSCCRP00000065939.2"/>
    <property type="gene ID" value="ENSCCRG00000033582.2"/>
</dbReference>
<keyword evidence="3" id="KW-0963">Cytoplasm</keyword>
<accession>A0A8C1HPN3</accession>
<evidence type="ECO:0000256" key="11">
    <source>
        <dbReference type="ARBA" id="ARBA00023212"/>
    </source>
</evidence>
<evidence type="ECO:0000256" key="14">
    <source>
        <dbReference type="RuleBase" id="RU000394"/>
    </source>
</evidence>
<dbReference type="InterPro" id="IPR027417">
    <property type="entry name" value="P-loop_NTPase"/>
</dbReference>
<dbReference type="GO" id="GO:0003777">
    <property type="term" value="F:microtubule motor activity"/>
    <property type="evidence" value="ECO:0007669"/>
    <property type="project" value="InterPro"/>
</dbReference>
<evidence type="ECO:0000256" key="10">
    <source>
        <dbReference type="ARBA" id="ARBA00023175"/>
    </source>
</evidence>
<dbReference type="GO" id="GO:0008017">
    <property type="term" value="F:microtubule binding"/>
    <property type="evidence" value="ECO:0007669"/>
    <property type="project" value="InterPro"/>
</dbReference>
<evidence type="ECO:0000256" key="7">
    <source>
        <dbReference type="ARBA" id="ARBA00022776"/>
    </source>
</evidence>
<dbReference type="SUPFAM" id="SSF52540">
    <property type="entry name" value="P-loop containing nucleoside triphosphate hydrolases"/>
    <property type="match status" value="1"/>
</dbReference>
<reference evidence="16" key="1">
    <citation type="submission" date="2025-08" db="UniProtKB">
        <authorList>
            <consortium name="Ensembl"/>
        </authorList>
    </citation>
    <scope>IDENTIFICATION</scope>
</reference>
<evidence type="ECO:0000256" key="12">
    <source>
        <dbReference type="ARBA" id="ARBA00023306"/>
    </source>
</evidence>
<feature type="binding site" evidence="13">
    <location>
        <begin position="282"/>
        <end position="289"/>
    </location>
    <ligand>
        <name>ATP</name>
        <dbReference type="ChEBI" id="CHEBI:30616"/>
    </ligand>
</feature>
<dbReference type="GO" id="GO:0005813">
    <property type="term" value="C:centrosome"/>
    <property type="evidence" value="ECO:0007669"/>
    <property type="project" value="UniProtKB-SubCell"/>
</dbReference>
<dbReference type="CDD" id="cd01367">
    <property type="entry name" value="KISc_KIF2_like"/>
    <property type="match status" value="1"/>
</dbReference>
<evidence type="ECO:0000256" key="4">
    <source>
        <dbReference type="ARBA" id="ARBA00022618"/>
    </source>
</evidence>
<evidence type="ECO:0000259" key="15">
    <source>
        <dbReference type="PROSITE" id="PS50067"/>
    </source>
</evidence>
<dbReference type="PRINTS" id="PR00380">
    <property type="entry name" value="KINESINHEAVY"/>
</dbReference>
<keyword evidence="4" id="KW-0132">Cell division</keyword>
<keyword evidence="11" id="KW-0206">Cytoskeleton</keyword>
<dbReference type="GO" id="GO:0005819">
    <property type="term" value="C:spindle"/>
    <property type="evidence" value="ECO:0007669"/>
    <property type="project" value="UniProtKB-SubCell"/>
</dbReference>
<keyword evidence="12" id="KW-0131">Cell cycle</keyword>
<dbReference type="InterPro" id="IPR054473">
    <property type="entry name" value="KIF2A-like_N"/>
</dbReference>
<reference evidence="16" key="2">
    <citation type="submission" date="2025-09" db="UniProtKB">
        <authorList>
            <consortium name="Ensembl"/>
        </authorList>
    </citation>
    <scope>IDENTIFICATION</scope>
</reference>
<dbReference type="Gene3D" id="3.40.850.10">
    <property type="entry name" value="Kinesin motor domain"/>
    <property type="match status" value="1"/>
</dbReference>
<keyword evidence="7" id="KW-0498">Mitosis</keyword>
<evidence type="ECO:0000256" key="1">
    <source>
        <dbReference type="ARBA" id="ARBA00004186"/>
    </source>
</evidence>
<evidence type="ECO:0000256" key="13">
    <source>
        <dbReference type="PROSITE-ProRule" id="PRU00283"/>
    </source>
</evidence>
<evidence type="ECO:0000313" key="16">
    <source>
        <dbReference type="Ensembl" id="ENSCCRP00000065939.2"/>
    </source>
</evidence>
<evidence type="ECO:0000256" key="6">
    <source>
        <dbReference type="ARBA" id="ARBA00022741"/>
    </source>
</evidence>
<dbReference type="GO" id="GO:0007019">
    <property type="term" value="P:microtubule depolymerization"/>
    <property type="evidence" value="ECO:0007669"/>
    <property type="project" value="TreeGrafter"/>
</dbReference>
<comment type="subcellular location">
    <subcellularLocation>
        <location evidence="2">Cytoplasm</location>
        <location evidence="2">Cytoskeleton</location>
        <location evidence="2">Microtubule organizing center</location>
        <location evidence="2">Centrosome</location>
    </subcellularLocation>
    <subcellularLocation>
        <location evidence="1">Cytoplasm</location>
        <location evidence="1">Cytoskeleton</location>
        <location evidence="1">Spindle</location>
    </subcellularLocation>
</comment>
<dbReference type="InterPro" id="IPR036961">
    <property type="entry name" value="Kinesin_motor_dom_sf"/>
</dbReference>
<dbReference type="Proteomes" id="UP001108240">
    <property type="component" value="Unplaced"/>
</dbReference>
<keyword evidence="10 13" id="KW-0505">Motor protein</keyword>
<dbReference type="GO" id="GO:0005524">
    <property type="term" value="F:ATP binding"/>
    <property type="evidence" value="ECO:0007669"/>
    <property type="project" value="UniProtKB-UniRule"/>
</dbReference>
<evidence type="ECO:0000256" key="5">
    <source>
        <dbReference type="ARBA" id="ARBA00022701"/>
    </source>
</evidence>
<organism evidence="16 17">
    <name type="scientific">Cyprinus carpio carpio</name>
    <dbReference type="NCBI Taxonomy" id="630221"/>
    <lineage>
        <taxon>Eukaryota</taxon>
        <taxon>Metazoa</taxon>
        <taxon>Chordata</taxon>
        <taxon>Craniata</taxon>
        <taxon>Vertebrata</taxon>
        <taxon>Euteleostomi</taxon>
        <taxon>Actinopterygii</taxon>
        <taxon>Neopterygii</taxon>
        <taxon>Teleostei</taxon>
        <taxon>Ostariophysi</taxon>
        <taxon>Cypriniformes</taxon>
        <taxon>Cyprinidae</taxon>
        <taxon>Cyprininae</taxon>
        <taxon>Cyprinus</taxon>
    </lineage>
</organism>
<dbReference type="GeneTree" id="ENSGT00940000155570"/>
<evidence type="ECO:0000256" key="9">
    <source>
        <dbReference type="ARBA" id="ARBA00023054"/>
    </source>
</evidence>
<dbReference type="GO" id="GO:0051301">
    <property type="term" value="P:cell division"/>
    <property type="evidence" value="ECO:0007669"/>
    <property type="project" value="UniProtKB-KW"/>
</dbReference>
<dbReference type="InterPro" id="IPR027640">
    <property type="entry name" value="Kinesin-like_fam"/>
</dbReference>
<dbReference type="GO" id="GO:0005874">
    <property type="term" value="C:microtubule"/>
    <property type="evidence" value="ECO:0007669"/>
    <property type="project" value="UniProtKB-KW"/>
</dbReference>
<evidence type="ECO:0000256" key="3">
    <source>
        <dbReference type="ARBA" id="ARBA00022490"/>
    </source>
</evidence>
<keyword evidence="17" id="KW-1185">Reference proteome</keyword>
<evidence type="ECO:0000256" key="8">
    <source>
        <dbReference type="ARBA" id="ARBA00022840"/>
    </source>
</evidence>
<protein>
    <recommendedName>
        <fullName evidence="14">Kinesin-like protein</fullName>
    </recommendedName>
</protein>
<keyword evidence="5 14" id="KW-0493">Microtubule</keyword>
<dbReference type="GO" id="GO:0048731">
    <property type="term" value="P:system development"/>
    <property type="evidence" value="ECO:0007669"/>
    <property type="project" value="UniProtKB-ARBA"/>
</dbReference>
<dbReference type="PANTHER" id="PTHR47971">
    <property type="entry name" value="KINESIN-RELATED PROTEIN 6"/>
    <property type="match status" value="1"/>
</dbReference>
<dbReference type="PANTHER" id="PTHR47971:SF24">
    <property type="entry name" value="KINESIN-LIKE PROTEIN"/>
    <property type="match status" value="1"/>
</dbReference>
<dbReference type="SMART" id="SM00129">
    <property type="entry name" value="KISc"/>
    <property type="match status" value="1"/>
</dbReference>
<name>A0A8C1HPN3_CYPCA</name>
<evidence type="ECO:0000313" key="17">
    <source>
        <dbReference type="Proteomes" id="UP001108240"/>
    </source>
</evidence>
<feature type="domain" description="Kinesin motor" evidence="15">
    <location>
        <begin position="192"/>
        <end position="520"/>
    </location>
</feature>
<proteinExistence type="inferred from homology"/>
<dbReference type="Pfam" id="PF00225">
    <property type="entry name" value="Kinesin"/>
    <property type="match status" value="1"/>
</dbReference>
<dbReference type="AlphaFoldDB" id="A0A8C1HPN3"/>
<dbReference type="PROSITE" id="PS00411">
    <property type="entry name" value="KINESIN_MOTOR_1"/>
    <property type="match status" value="1"/>
</dbReference>
<dbReference type="GO" id="GO:0007018">
    <property type="term" value="P:microtubule-based movement"/>
    <property type="evidence" value="ECO:0007669"/>
    <property type="project" value="InterPro"/>
</dbReference>
<keyword evidence="9" id="KW-0175">Coiled coil</keyword>
<keyword evidence="8 13" id="KW-0067">ATP-binding</keyword>
<dbReference type="Pfam" id="PF22923">
    <property type="entry name" value="KIF2A-like_1st"/>
    <property type="match status" value="1"/>
</dbReference>
<evidence type="ECO:0000256" key="2">
    <source>
        <dbReference type="ARBA" id="ARBA00004300"/>
    </source>
</evidence>